<evidence type="ECO:0000313" key="3">
    <source>
        <dbReference type="EMBL" id="GGG80165.1"/>
    </source>
</evidence>
<organism evidence="3 4">
    <name type="scientific">Edaphobacter dinghuensis</name>
    <dbReference type="NCBI Taxonomy" id="1560005"/>
    <lineage>
        <taxon>Bacteria</taxon>
        <taxon>Pseudomonadati</taxon>
        <taxon>Acidobacteriota</taxon>
        <taxon>Terriglobia</taxon>
        <taxon>Terriglobales</taxon>
        <taxon>Acidobacteriaceae</taxon>
        <taxon>Edaphobacter</taxon>
    </lineage>
</organism>
<reference evidence="3" key="2">
    <citation type="submission" date="2020-09" db="EMBL/GenBank/DDBJ databases">
        <authorList>
            <person name="Sun Q."/>
            <person name="Zhou Y."/>
        </authorList>
    </citation>
    <scope>NUCLEOTIDE SEQUENCE</scope>
    <source>
        <strain evidence="3">CGMCC 1.12997</strain>
    </source>
</reference>
<keyword evidence="4" id="KW-1185">Reference proteome</keyword>
<feature type="compositionally biased region" description="Polar residues" evidence="1">
    <location>
        <begin position="166"/>
        <end position="178"/>
    </location>
</feature>
<proteinExistence type="predicted"/>
<dbReference type="Proteomes" id="UP000647241">
    <property type="component" value="Unassembled WGS sequence"/>
</dbReference>
<dbReference type="RefSeq" id="WP_188554504.1">
    <property type="nucleotide sequence ID" value="NZ_BMGT01000003.1"/>
</dbReference>
<evidence type="ECO:0000256" key="1">
    <source>
        <dbReference type="SAM" id="MobiDB-lite"/>
    </source>
</evidence>
<gene>
    <name evidence="3" type="ORF">GCM10011585_24400</name>
</gene>
<feature type="region of interest" description="Disordered" evidence="1">
    <location>
        <begin position="119"/>
        <end position="196"/>
    </location>
</feature>
<dbReference type="EMBL" id="BMGT01000003">
    <property type="protein sequence ID" value="GGG80165.1"/>
    <property type="molecule type" value="Genomic_DNA"/>
</dbReference>
<reference evidence="3" key="1">
    <citation type="journal article" date="2014" name="Int. J. Syst. Evol. Microbiol.">
        <title>Complete genome sequence of Corynebacterium casei LMG S-19264T (=DSM 44701T), isolated from a smear-ripened cheese.</title>
        <authorList>
            <consortium name="US DOE Joint Genome Institute (JGI-PGF)"/>
            <person name="Walter F."/>
            <person name="Albersmeier A."/>
            <person name="Kalinowski J."/>
            <person name="Ruckert C."/>
        </authorList>
    </citation>
    <scope>NUCLEOTIDE SEQUENCE</scope>
    <source>
        <strain evidence="3">CGMCC 1.12997</strain>
    </source>
</reference>
<sequence>MQAFAKIRWIFTGVFAFAITMQAQTQTAAPAPPPQQPAQVTYSNGQLTVAASNSSLNQILRDVARETGMKITGGVTDERVFGQYGPAAPSKVLSDLLDGTGTNILLLHATAATPAELILTPRQGGPTPPNPNAYSEDPLPPRQQYPITPQPETNPHGVPTAAEPTRSPNAVKTPQQIFEQLEHMRQQQQQQQSNPQ</sequence>
<feature type="compositionally biased region" description="Low complexity" evidence="1">
    <location>
        <begin position="186"/>
        <end position="196"/>
    </location>
</feature>
<feature type="chain" id="PRO_5036954022" description="Secretin/TonB short N-terminal domain-containing protein" evidence="2">
    <location>
        <begin position="24"/>
        <end position="196"/>
    </location>
</feature>
<accession>A0A917HII2</accession>
<dbReference type="AlphaFoldDB" id="A0A917HII2"/>
<evidence type="ECO:0000256" key="2">
    <source>
        <dbReference type="SAM" id="SignalP"/>
    </source>
</evidence>
<evidence type="ECO:0008006" key="5">
    <source>
        <dbReference type="Google" id="ProtNLM"/>
    </source>
</evidence>
<keyword evidence="2" id="KW-0732">Signal</keyword>
<evidence type="ECO:0000313" key="4">
    <source>
        <dbReference type="Proteomes" id="UP000647241"/>
    </source>
</evidence>
<protein>
    <recommendedName>
        <fullName evidence="5">Secretin/TonB short N-terminal domain-containing protein</fullName>
    </recommendedName>
</protein>
<name>A0A917HII2_9BACT</name>
<comment type="caution">
    <text evidence="3">The sequence shown here is derived from an EMBL/GenBank/DDBJ whole genome shotgun (WGS) entry which is preliminary data.</text>
</comment>
<feature type="signal peptide" evidence="2">
    <location>
        <begin position="1"/>
        <end position="23"/>
    </location>
</feature>